<organism evidence="2 3">
    <name type="scientific">Haloarcula onubensis</name>
    <dbReference type="NCBI Taxonomy" id="2950539"/>
    <lineage>
        <taxon>Archaea</taxon>
        <taxon>Methanobacteriati</taxon>
        <taxon>Methanobacteriota</taxon>
        <taxon>Stenosarchaea group</taxon>
        <taxon>Halobacteria</taxon>
        <taxon>Halobacteriales</taxon>
        <taxon>Haloarculaceae</taxon>
        <taxon>Haloarcula</taxon>
    </lineage>
</organism>
<feature type="transmembrane region" description="Helical" evidence="1">
    <location>
        <begin position="55"/>
        <end position="74"/>
    </location>
</feature>
<evidence type="ECO:0000313" key="2">
    <source>
        <dbReference type="EMBL" id="MDS0284567.1"/>
    </source>
</evidence>
<keyword evidence="1" id="KW-0472">Membrane</keyword>
<dbReference type="RefSeq" id="WP_310902232.1">
    <property type="nucleotide sequence ID" value="NZ_JAMQOS010000009.1"/>
</dbReference>
<dbReference type="EMBL" id="JAMQOS010000009">
    <property type="protein sequence ID" value="MDS0284567.1"/>
    <property type="molecule type" value="Genomic_DNA"/>
</dbReference>
<sequence>MVDVRQWLAVGLGVLLGAFLVVAPRAALKLSVVGRPGQRRRRGEYGSDGALPGRWLWATRGVGVACLAVAVAIAL</sequence>
<keyword evidence="1" id="KW-0812">Transmembrane</keyword>
<name>A0ABU2FWA6_9EURY</name>
<reference evidence="2 3" key="1">
    <citation type="submission" date="2022-06" db="EMBL/GenBank/DDBJ databases">
        <title>Halomicroarcula sp. a new haloarchaeum isolate from saline soil.</title>
        <authorList>
            <person name="Strakova D."/>
            <person name="Galisteo C."/>
            <person name="Sanchez-Porro C."/>
            <person name="Ventosa A."/>
        </authorList>
    </citation>
    <scope>NUCLEOTIDE SEQUENCE [LARGE SCALE GENOMIC DNA]</scope>
    <source>
        <strain evidence="2 3">S3CR25-11</strain>
    </source>
</reference>
<proteinExistence type="predicted"/>
<evidence type="ECO:0000313" key="3">
    <source>
        <dbReference type="Proteomes" id="UP001268864"/>
    </source>
</evidence>
<gene>
    <name evidence="2" type="ORF">NDI86_20935</name>
</gene>
<evidence type="ECO:0000256" key="1">
    <source>
        <dbReference type="SAM" id="Phobius"/>
    </source>
</evidence>
<accession>A0ABU2FWA6</accession>
<keyword evidence="3" id="KW-1185">Reference proteome</keyword>
<comment type="caution">
    <text evidence="2">The sequence shown here is derived from an EMBL/GenBank/DDBJ whole genome shotgun (WGS) entry which is preliminary data.</text>
</comment>
<dbReference type="Proteomes" id="UP001268864">
    <property type="component" value="Unassembled WGS sequence"/>
</dbReference>
<protein>
    <submittedName>
        <fullName evidence="2">Uncharacterized protein</fullName>
    </submittedName>
</protein>
<keyword evidence="1" id="KW-1133">Transmembrane helix</keyword>